<gene>
    <name evidence="2" type="ORF">FJTKL_03401</name>
</gene>
<reference evidence="2 3" key="1">
    <citation type="submission" date="2024-03" db="EMBL/GenBank/DDBJ databases">
        <title>A high-quality draft genome sequence of Diaporthe vaccinii, a causative agent of upright dieback and viscid rot disease in cranberry plants.</title>
        <authorList>
            <person name="Sarrasin M."/>
            <person name="Lang B.F."/>
            <person name="Burger G."/>
        </authorList>
    </citation>
    <scope>NUCLEOTIDE SEQUENCE [LARGE SCALE GENOMIC DNA]</scope>
    <source>
        <strain evidence="2 3">IS7</strain>
    </source>
</reference>
<feature type="region of interest" description="Disordered" evidence="1">
    <location>
        <begin position="1"/>
        <end position="54"/>
    </location>
</feature>
<feature type="compositionally biased region" description="Polar residues" evidence="1">
    <location>
        <begin position="37"/>
        <end position="47"/>
    </location>
</feature>
<protein>
    <submittedName>
        <fullName evidence="2">Uncharacterized protein</fullName>
    </submittedName>
</protein>
<evidence type="ECO:0000256" key="1">
    <source>
        <dbReference type="SAM" id="MobiDB-lite"/>
    </source>
</evidence>
<keyword evidence="3" id="KW-1185">Reference proteome</keyword>
<accession>A0ABR4F2D3</accession>
<name>A0ABR4F2D3_9PEZI</name>
<proteinExistence type="predicted"/>
<sequence length="76" mass="8192">MGKSDPGGTQGLHLSQTQGQGVGVHDSRDTSARTPVRRSTPQVNGSEPSDRLRHPFVLVCLEARYRLQRAPGSTPV</sequence>
<evidence type="ECO:0000313" key="2">
    <source>
        <dbReference type="EMBL" id="KAL2288715.1"/>
    </source>
</evidence>
<dbReference type="Proteomes" id="UP001600888">
    <property type="component" value="Unassembled WGS sequence"/>
</dbReference>
<dbReference type="EMBL" id="JBAWTH010000015">
    <property type="protein sequence ID" value="KAL2288715.1"/>
    <property type="molecule type" value="Genomic_DNA"/>
</dbReference>
<organism evidence="2 3">
    <name type="scientific">Diaporthe vaccinii</name>
    <dbReference type="NCBI Taxonomy" id="105482"/>
    <lineage>
        <taxon>Eukaryota</taxon>
        <taxon>Fungi</taxon>
        <taxon>Dikarya</taxon>
        <taxon>Ascomycota</taxon>
        <taxon>Pezizomycotina</taxon>
        <taxon>Sordariomycetes</taxon>
        <taxon>Sordariomycetidae</taxon>
        <taxon>Diaporthales</taxon>
        <taxon>Diaporthaceae</taxon>
        <taxon>Diaporthe</taxon>
        <taxon>Diaporthe eres species complex</taxon>
    </lineage>
</organism>
<evidence type="ECO:0000313" key="3">
    <source>
        <dbReference type="Proteomes" id="UP001600888"/>
    </source>
</evidence>
<comment type="caution">
    <text evidence="2">The sequence shown here is derived from an EMBL/GenBank/DDBJ whole genome shotgun (WGS) entry which is preliminary data.</text>
</comment>